<comment type="similarity">
    <text evidence="1">Belongs to the G-protein coupled receptor 2 family. Adhesion G-protein coupled receptor (ADGR) subfamily.</text>
</comment>
<dbReference type="InterPro" id="IPR058808">
    <property type="entry name" value="GAIN_ADGRA2/3"/>
</dbReference>
<dbReference type="PANTHER" id="PTHR45930">
    <property type="entry name" value="G-PROTEIN COUPLED RECEPTOR 124-LIKE PROTEIN"/>
    <property type="match status" value="1"/>
</dbReference>
<evidence type="ECO:0000256" key="3">
    <source>
        <dbReference type="ARBA" id="ARBA00022729"/>
    </source>
</evidence>
<dbReference type="GO" id="GO:0014069">
    <property type="term" value="C:postsynaptic density"/>
    <property type="evidence" value="ECO:0007669"/>
    <property type="project" value="TreeGrafter"/>
</dbReference>
<accession>A0AAV6ZWQ9</accession>
<dbReference type="SMART" id="SM00082">
    <property type="entry name" value="LRRCT"/>
    <property type="match status" value="1"/>
</dbReference>
<dbReference type="GO" id="GO:0007166">
    <property type="term" value="P:cell surface receptor signaling pathway"/>
    <property type="evidence" value="ECO:0007669"/>
    <property type="project" value="TreeGrafter"/>
</dbReference>
<dbReference type="InterPro" id="IPR000483">
    <property type="entry name" value="Cys-rich_flank_reg_C"/>
</dbReference>
<dbReference type="InterPro" id="IPR003599">
    <property type="entry name" value="Ig_sub"/>
</dbReference>
<dbReference type="Gene3D" id="3.80.10.10">
    <property type="entry name" value="Ribonuclease Inhibitor"/>
    <property type="match status" value="1"/>
</dbReference>
<dbReference type="PROSITE" id="PS50227">
    <property type="entry name" value="G_PROTEIN_RECEP_F2_3"/>
    <property type="match status" value="1"/>
</dbReference>
<dbReference type="Gene3D" id="2.60.40.10">
    <property type="entry name" value="Immunoglobulins"/>
    <property type="match status" value="1"/>
</dbReference>
<dbReference type="GO" id="GO:0098978">
    <property type="term" value="C:glutamatergic synapse"/>
    <property type="evidence" value="ECO:0007669"/>
    <property type="project" value="TreeGrafter"/>
</dbReference>
<dbReference type="InterPro" id="IPR007110">
    <property type="entry name" value="Ig-like_dom"/>
</dbReference>
<keyword evidence="5" id="KW-0675">Receptor</keyword>
<feature type="domain" description="G-protein coupled receptors family 2 profile 1" evidence="6">
    <location>
        <begin position="177"/>
        <end position="271"/>
    </location>
</feature>
<evidence type="ECO:0000256" key="1">
    <source>
        <dbReference type="ARBA" id="ARBA00007343"/>
    </source>
</evidence>
<dbReference type="InterPro" id="IPR032675">
    <property type="entry name" value="LRR_dom_sf"/>
</dbReference>
<keyword evidence="9" id="KW-1185">Reference proteome</keyword>
<name>A0AAV6ZWQ9_ENGPU</name>
<evidence type="ECO:0000256" key="5">
    <source>
        <dbReference type="ARBA" id="ARBA00023170"/>
    </source>
</evidence>
<dbReference type="EMBL" id="WNYA01000011">
    <property type="protein sequence ID" value="KAG8551720.1"/>
    <property type="molecule type" value="Genomic_DNA"/>
</dbReference>
<organism evidence="8 9">
    <name type="scientific">Engystomops pustulosus</name>
    <name type="common">Tungara frog</name>
    <name type="synonym">Physalaemus pustulosus</name>
    <dbReference type="NCBI Taxonomy" id="76066"/>
    <lineage>
        <taxon>Eukaryota</taxon>
        <taxon>Metazoa</taxon>
        <taxon>Chordata</taxon>
        <taxon>Craniata</taxon>
        <taxon>Vertebrata</taxon>
        <taxon>Euteleostomi</taxon>
        <taxon>Amphibia</taxon>
        <taxon>Batrachia</taxon>
        <taxon>Anura</taxon>
        <taxon>Neobatrachia</taxon>
        <taxon>Hyloidea</taxon>
        <taxon>Leptodactylidae</taxon>
        <taxon>Leiuperinae</taxon>
        <taxon>Engystomops</taxon>
    </lineage>
</organism>
<evidence type="ECO:0000256" key="2">
    <source>
        <dbReference type="ARBA" id="ARBA00022614"/>
    </source>
</evidence>
<dbReference type="InterPro" id="IPR036445">
    <property type="entry name" value="GPCR_2_extracell_dom_sf"/>
</dbReference>
<comment type="caution">
    <text evidence="8">The sequence shown here is derived from an EMBL/GenBank/DDBJ whole genome shotgun (WGS) entry which is preliminary data.</text>
</comment>
<dbReference type="Pfam" id="PF07679">
    <property type="entry name" value="I-set"/>
    <property type="match status" value="1"/>
</dbReference>
<dbReference type="InterPro" id="IPR013098">
    <property type="entry name" value="Ig_I-set"/>
</dbReference>
<keyword evidence="3" id="KW-0732">Signal</keyword>
<evidence type="ECO:0000313" key="9">
    <source>
        <dbReference type="Proteomes" id="UP000824782"/>
    </source>
</evidence>
<evidence type="ECO:0000256" key="4">
    <source>
        <dbReference type="ARBA" id="ARBA00022737"/>
    </source>
</evidence>
<dbReference type="SMART" id="SM00409">
    <property type="entry name" value="IG"/>
    <property type="match status" value="1"/>
</dbReference>
<keyword evidence="4" id="KW-0677">Repeat</keyword>
<evidence type="ECO:0000259" key="6">
    <source>
        <dbReference type="PROSITE" id="PS50227"/>
    </source>
</evidence>
<protein>
    <submittedName>
        <fullName evidence="8">Uncharacterized protein</fullName>
    </submittedName>
</protein>
<dbReference type="SUPFAM" id="SSF111418">
    <property type="entry name" value="Hormone receptor domain"/>
    <property type="match status" value="1"/>
</dbReference>
<gene>
    <name evidence="8" type="ORF">GDO81_004231</name>
</gene>
<dbReference type="SUPFAM" id="SSF48726">
    <property type="entry name" value="Immunoglobulin"/>
    <property type="match status" value="1"/>
</dbReference>
<dbReference type="InterPro" id="IPR036179">
    <property type="entry name" value="Ig-like_dom_sf"/>
</dbReference>
<proteinExistence type="inferred from homology"/>
<dbReference type="PROSITE" id="PS50835">
    <property type="entry name" value="IG_LIKE"/>
    <property type="match status" value="1"/>
</dbReference>
<sequence>MFIGLHNLHKLNLSGNIFSTLESDLFKELSSLKVIYFSTESLICDCHMKWIVTWAEETAVRISEDTVCMYPQKVQGRALHALEKAQLTCDKPLEIPMFQIIPSQKQVVFHGDRLPFHCTATYMPGTGDIYWLHDGQRVASNEEHGIFVEESVVHDCCLITRDLILSNVDVESSGVWECQVNSSYGVTSKEVEVVVLETGAPYCPMERIINNRGEYRWPRTIAGMTTFHPCRQFPVNSLYYSDAVGDPKAWRKCGRAGLWTEEDYAACPFSNEVTRHLHAISLVPVNDTNVLEYAEQLMTYTRGASDFTDKMDVLLVADMMEKMITFVGHIKHLEGIIIEIASNIMSVKDHILWMAQSEAKACTRIVRCVEQISALSLNGKTQVVSKVSLNIALEAILIKPASFIGMTCIAYQRTSAHSARSLIHGNEDVDSENIQNHNLILKCTSGSLNGSLVNFSAKICCPACSQGFTQWSDYFIMKSMDFVAWLFL</sequence>
<dbReference type="InterPro" id="IPR051963">
    <property type="entry name" value="Adhesion_GPCR_A"/>
</dbReference>
<dbReference type="InterPro" id="IPR001879">
    <property type="entry name" value="GPCR_2_extracellular_dom"/>
</dbReference>
<keyword evidence="2" id="KW-0433">Leucine-rich repeat</keyword>
<dbReference type="SUPFAM" id="SSF52058">
    <property type="entry name" value="L domain-like"/>
    <property type="match status" value="1"/>
</dbReference>
<dbReference type="Proteomes" id="UP000824782">
    <property type="component" value="Unassembled WGS sequence"/>
</dbReference>
<feature type="domain" description="Ig-like" evidence="7">
    <location>
        <begin position="96"/>
        <end position="194"/>
    </location>
</feature>
<reference evidence="8" key="1">
    <citation type="thesis" date="2020" institute="ProQuest LLC" country="789 East Eisenhower Parkway, Ann Arbor, MI, USA">
        <title>Comparative Genomics and Chromosome Evolution.</title>
        <authorList>
            <person name="Mudd A.B."/>
        </authorList>
    </citation>
    <scope>NUCLEOTIDE SEQUENCE</scope>
    <source>
        <strain evidence="8">237g6f4</strain>
        <tissue evidence="8">Blood</tissue>
    </source>
</reference>
<dbReference type="AlphaFoldDB" id="A0AAV6ZWQ9"/>
<dbReference type="GO" id="GO:0005886">
    <property type="term" value="C:plasma membrane"/>
    <property type="evidence" value="ECO:0007669"/>
    <property type="project" value="TreeGrafter"/>
</dbReference>
<dbReference type="PANTHER" id="PTHR45930:SF3">
    <property type="entry name" value="ADHESION G PROTEIN-COUPLED RECEPTOR A1"/>
    <property type="match status" value="1"/>
</dbReference>
<dbReference type="InterPro" id="IPR013783">
    <property type="entry name" value="Ig-like_fold"/>
</dbReference>
<dbReference type="Pfam" id="PF26588">
    <property type="entry name" value="GAIN_ADGRA3"/>
    <property type="match status" value="1"/>
</dbReference>
<dbReference type="GO" id="GO:0004930">
    <property type="term" value="F:G protein-coupled receptor activity"/>
    <property type="evidence" value="ECO:0007669"/>
    <property type="project" value="InterPro"/>
</dbReference>
<evidence type="ECO:0000259" key="7">
    <source>
        <dbReference type="PROSITE" id="PS50835"/>
    </source>
</evidence>
<evidence type="ECO:0000313" key="8">
    <source>
        <dbReference type="EMBL" id="KAG8551720.1"/>
    </source>
</evidence>